<keyword evidence="5" id="KW-1185">Reference proteome</keyword>
<proteinExistence type="predicted"/>
<reference evidence="4 5" key="1">
    <citation type="submission" date="2023-05" db="EMBL/GenBank/DDBJ databases">
        <title>A 100% complete, gapless, phased diploid assembly of the Scenedesmus obliquus UTEX 3031 genome.</title>
        <authorList>
            <person name="Biondi T.C."/>
            <person name="Hanschen E.R."/>
            <person name="Kwon T."/>
            <person name="Eng W."/>
            <person name="Kruse C.P.S."/>
            <person name="Koehler S.I."/>
            <person name="Kunde Y."/>
            <person name="Gleasner C.D."/>
            <person name="You Mak K.T."/>
            <person name="Polle J."/>
            <person name="Hovde B.T."/>
            <person name="Starkenburg S.R."/>
        </authorList>
    </citation>
    <scope>NUCLEOTIDE SEQUENCE [LARGE SCALE GENOMIC DNA]</scope>
    <source>
        <strain evidence="4 5">DOE0152z</strain>
    </source>
</reference>
<keyword evidence="2" id="KW-0812">Transmembrane</keyword>
<feature type="region of interest" description="Disordered" evidence="1">
    <location>
        <begin position="196"/>
        <end position="221"/>
    </location>
</feature>
<evidence type="ECO:0008006" key="6">
    <source>
        <dbReference type="Google" id="ProtNLM"/>
    </source>
</evidence>
<feature type="transmembrane region" description="Helical" evidence="2">
    <location>
        <begin position="55"/>
        <end position="82"/>
    </location>
</feature>
<keyword evidence="2" id="KW-1133">Transmembrane helix</keyword>
<feature type="signal peptide" evidence="3">
    <location>
        <begin position="1"/>
        <end position="20"/>
    </location>
</feature>
<feature type="compositionally biased region" description="Low complexity" evidence="1">
    <location>
        <begin position="206"/>
        <end position="221"/>
    </location>
</feature>
<evidence type="ECO:0000313" key="5">
    <source>
        <dbReference type="Proteomes" id="UP001244341"/>
    </source>
</evidence>
<evidence type="ECO:0000256" key="1">
    <source>
        <dbReference type="SAM" id="MobiDB-lite"/>
    </source>
</evidence>
<organism evidence="4 5">
    <name type="scientific">Tetradesmus obliquus</name>
    <name type="common">Green alga</name>
    <name type="synonym">Acutodesmus obliquus</name>
    <dbReference type="NCBI Taxonomy" id="3088"/>
    <lineage>
        <taxon>Eukaryota</taxon>
        <taxon>Viridiplantae</taxon>
        <taxon>Chlorophyta</taxon>
        <taxon>core chlorophytes</taxon>
        <taxon>Chlorophyceae</taxon>
        <taxon>CS clade</taxon>
        <taxon>Sphaeropleales</taxon>
        <taxon>Scenedesmaceae</taxon>
        <taxon>Tetradesmus</taxon>
    </lineage>
</organism>
<keyword evidence="3" id="KW-0732">Signal</keyword>
<gene>
    <name evidence="4" type="ORF">OEZ85_010237</name>
</gene>
<feature type="chain" id="PRO_5047391720" description="CNNM transmembrane domain-containing protein" evidence="3">
    <location>
        <begin position="21"/>
        <end position="221"/>
    </location>
</feature>
<accession>A0ABY8TM20</accession>
<evidence type="ECO:0000313" key="4">
    <source>
        <dbReference type="EMBL" id="WIA10025.1"/>
    </source>
</evidence>
<dbReference type="Proteomes" id="UP001244341">
    <property type="component" value="Chromosome 2b"/>
</dbReference>
<protein>
    <recommendedName>
        <fullName evidence="6">CNNM transmembrane domain-containing protein</fullName>
    </recommendedName>
</protein>
<sequence>MPAVALAVLWLLGRSAPATAGILPRPASLPQLESMVSIPPQASVTASVTSPNDSMLMIVLVCLGFYMLSATISAAIGVIMHLSGRSLNTTTRGAGSWTAGGITDTFDIMRLPLAYEIDEPAGSSSGRPQTVSYIPWDGPEPAYIPVNMVKVLQPGMLEAGLVVKQPLMQPDATDLSIISVTSSPGQQQLSDEMLQRLNGNGGSTNGNGKSNGRSNGNGRDH</sequence>
<keyword evidence="2" id="KW-0472">Membrane</keyword>
<dbReference type="EMBL" id="CP126209">
    <property type="protein sequence ID" value="WIA10025.1"/>
    <property type="molecule type" value="Genomic_DNA"/>
</dbReference>
<evidence type="ECO:0000256" key="2">
    <source>
        <dbReference type="SAM" id="Phobius"/>
    </source>
</evidence>
<name>A0ABY8TM20_TETOB</name>
<evidence type="ECO:0000256" key="3">
    <source>
        <dbReference type="SAM" id="SignalP"/>
    </source>
</evidence>